<gene>
    <name evidence="9" type="ORF">AAHA92_26691</name>
</gene>
<dbReference type="GO" id="GO:0003779">
    <property type="term" value="F:actin binding"/>
    <property type="evidence" value="ECO:0007669"/>
    <property type="project" value="UniProtKB-KW"/>
</dbReference>
<dbReference type="GO" id="GO:0005516">
    <property type="term" value="F:calmodulin binding"/>
    <property type="evidence" value="ECO:0007669"/>
    <property type="project" value="UniProtKB-KW"/>
</dbReference>
<dbReference type="GO" id="GO:0030048">
    <property type="term" value="P:actin filament-based movement"/>
    <property type="evidence" value="ECO:0007669"/>
    <property type="project" value="UniProtKB-ARBA"/>
</dbReference>
<protein>
    <submittedName>
        <fullName evidence="9">Myosin-2-like isoform X7</fullName>
    </submittedName>
</protein>
<evidence type="ECO:0000256" key="2">
    <source>
        <dbReference type="ARBA" id="ARBA00022840"/>
    </source>
</evidence>
<dbReference type="GO" id="GO:0016459">
    <property type="term" value="C:myosin complex"/>
    <property type="evidence" value="ECO:0007669"/>
    <property type="project" value="UniProtKB-KW"/>
</dbReference>
<keyword evidence="5" id="KW-0505">Motor protein</keyword>
<dbReference type="SMART" id="SM00242">
    <property type="entry name" value="MYSc"/>
    <property type="match status" value="1"/>
</dbReference>
<comment type="similarity">
    <text evidence="7">Belongs to the TRAFAC class myosin-kinesin ATPase superfamily. Myosin family.</text>
</comment>
<dbReference type="Gene3D" id="1.20.5.190">
    <property type="match status" value="1"/>
</dbReference>
<keyword evidence="4 7" id="KW-0518">Myosin</keyword>
<dbReference type="InterPro" id="IPR027417">
    <property type="entry name" value="P-loop_NTPase"/>
</dbReference>
<dbReference type="Gene3D" id="3.40.850.10">
    <property type="entry name" value="Kinesin motor domain"/>
    <property type="match status" value="1"/>
</dbReference>
<evidence type="ECO:0000256" key="4">
    <source>
        <dbReference type="ARBA" id="ARBA00023123"/>
    </source>
</evidence>
<keyword evidence="1" id="KW-0547">Nucleotide-binding</keyword>
<dbReference type="SMART" id="SM00015">
    <property type="entry name" value="IQ"/>
    <property type="match status" value="3"/>
</dbReference>
<keyword evidence="6 7" id="KW-0009">Actin-binding</keyword>
<evidence type="ECO:0000313" key="9">
    <source>
        <dbReference type="EMBL" id="KAL1537889.1"/>
    </source>
</evidence>
<evidence type="ECO:0000256" key="3">
    <source>
        <dbReference type="ARBA" id="ARBA00022860"/>
    </source>
</evidence>
<dbReference type="InterPro" id="IPR001609">
    <property type="entry name" value="Myosin_head_motor_dom-like"/>
</dbReference>
<dbReference type="AlphaFoldDB" id="A0ABD1G1B4"/>
<dbReference type="PROSITE" id="PS50096">
    <property type="entry name" value="IQ"/>
    <property type="match status" value="3"/>
</dbReference>
<organism evidence="9 10">
    <name type="scientific">Salvia divinorum</name>
    <name type="common">Maria pastora</name>
    <name type="synonym">Diviner's sage</name>
    <dbReference type="NCBI Taxonomy" id="28513"/>
    <lineage>
        <taxon>Eukaryota</taxon>
        <taxon>Viridiplantae</taxon>
        <taxon>Streptophyta</taxon>
        <taxon>Embryophyta</taxon>
        <taxon>Tracheophyta</taxon>
        <taxon>Spermatophyta</taxon>
        <taxon>Magnoliopsida</taxon>
        <taxon>eudicotyledons</taxon>
        <taxon>Gunneridae</taxon>
        <taxon>Pentapetalae</taxon>
        <taxon>asterids</taxon>
        <taxon>lamiids</taxon>
        <taxon>Lamiales</taxon>
        <taxon>Lamiaceae</taxon>
        <taxon>Nepetoideae</taxon>
        <taxon>Mentheae</taxon>
        <taxon>Salviinae</taxon>
        <taxon>Salvia</taxon>
        <taxon>Salvia subgen. Calosphace</taxon>
    </lineage>
</organism>
<evidence type="ECO:0000259" key="8">
    <source>
        <dbReference type="PROSITE" id="PS51456"/>
    </source>
</evidence>
<evidence type="ECO:0000256" key="5">
    <source>
        <dbReference type="ARBA" id="ARBA00023175"/>
    </source>
</evidence>
<dbReference type="Gene3D" id="1.20.58.530">
    <property type="match status" value="1"/>
</dbReference>
<feature type="region of interest" description="Actin-binding" evidence="7">
    <location>
        <begin position="73"/>
        <end position="95"/>
    </location>
</feature>
<dbReference type="InterPro" id="IPR036961">
    <property type="entry name" value="Kinesin_motor_dom_sf"/>
</dbReference>
<evidence type="ECO:0000313" key="10">
    <source>
        <dbReference type="Proteomes" id="UP001567538"/>
    </source>
</evidence>
<dbReference type="PROSITE" id="PS51456">
    <property type="entry name" value="MYOSIN_MOTOR"/>
    <property type="match status" value="1"/>
</dbReference>
<dbReference type="PANTHER" id="PTHR13140:SF706">
    <property type="entry name" value="DILUTE CLASS UNCONVENTIONAL MYOSIN, ISOFORM C"/>
    <property type="match status" value="1"/>
</dbReference>
<dbReference type="InterPro" id="IPR000048">
    <property type="entry name" value="IQ_motif_EF-hand-BS"/>
</dbReference>
<sequence length="303" mass="35452">MLIIVLKEMGLEHLLFAMVLYDTVEFLEKNRDPLHSEIIQLFSLCNNQLPQLFASKIQPSQKQSVITKFKDQLFKLMQQLESTTPYFVRCTKPNSKKVSGEFEKDLVSEQLRCCGILEVVRISRSGYPTRMIHQEFTRRYEILLPENSICQDPLNTLIAILQKFDIQPEMYQVGYTKLFFRAGQIGALEDVRGETLRDTLQIQKCFRRHLARRGFHKLKVGSTALQSYVRGEIGRREYIALLKLKQQVAEQKMEEAVLQLQSVIRGWMVRKHFSNSQELEQSNAREKPEMMISEMQSKEWLSI</sequence>
<dbReference type="Gene3D" id="3.30.70.1590">
    <property type="match status" value="1"/>
</dbReference>
<dbReference type="GO" id="GO:0005524">
    <property type="term" value="F:ATP binding"/>
    <property type="evidence" value="ECO:0007669"/>
    <property type="project" value="UniProtKB-KW"/>
</dbReference>
<reference evidence="9 10" key="1">
    <citation type="submission" date="2024-06" db="EMBL/GenBank/DDBJ databases">
        <title>A chromosome level genome sequence of Diviner's sage (Salvia divinorum).</title>
        <authorList>
            <person name="Ford S.A."/>
            <person name="Ro D.-K."/>
            <person name="Ness R.W."/>
            <person name="Phillips M.A."/>
        </authorList>
    </citation>
    <scope>NUCLEOTIDE SEQUENCE [LARGE SCALE GENOMIC DNA]</scope>
    <source>
        <strain evidence="9">SAF-2024a</strain>
        <tissue evidence="9">Leaf</tissue>
    </source>
</reference>
<dbReference type="Gene3D" id="1.20.120.720">
    <property type="entry name" value="Myosin VI head, motor domain, U50 subdomain"/>
    <property type="match status" value="1"/>
</dbReference>
<keyword evidence="3" id="KW-0112">Calmodulin-binding</keyword>
<feature type="domain" description="Myosin motor" evidence="8">
    <location>
        <begin position="1"/>
        <end position="193"/>
    </location>
</feature>
<name>A0ABD1G1B4_SALDI</name>
<dbReference type="Proteomes" id="UP001567538">
    <property type="component" value="Unassembled WGS sequence"/>
</dbReference>
<comment type="caution">
    <text evidence="7">Lacks conserved residue(s) required for the propagation of feature annotation.</text>
</comment>
<evidence type="ECO:0000256" key="6">
    <source>
        <dbReference type="ARBA" id="ARBA00023203"/>
    </source>
</evidence>
<evidence type="ECO:0000256" key="1">
    <source>
        <dbReference type="ARBA" id="ARBA00022741"/>
    </source>
</evidence>
<keyword evidence="2" id="KW-0067">ATP-binding</keyword>
<evidence type="ECO:0000256" key="7">
    <source>
        <dbReference type="PROSITE-ProRule" id="PRU00782"/>
    </source>
</evidence>
<dbReference type="Pfam" id="PF00063">
    <property type="entry name" value="Myosin_head"/>
    <property type="match status" value="1"/>
</dbReference>
<dbReference type="EMBL" id="JBEAFC010000010">
    <property type="protein sequence ID" value="KAL1537889.1"/>
    <property type="molecule type" value="Genomic_DNA"/>
</dbReference>
<comment type="caution">
    <text evidence="9">The sequence shown here is derived from an EMBL/GenBank/DDBJ whole genome shotgun (WGS) entry which is preliminary data.</text>
</comment>
<dbReference type="Pfam" id="PF00612">
    <property type="entry name" value="IQ"/>
    <property type="match status" value="2"/>
</dbReference>
<proteinExistence type="inferred from homology"/>
<dbReference type="SUPFAM" id="SSF52540">
    <property type="entry name" value="P-loop containing nucleoside triphosphate hydrolases"/>
    <property type="match status" value="1"/>
</dbReference>
<accession>A0ABD1G1B4</accession>
<keyword evidence="10" id="KW-1185">Reference proteome</keyword>
<dbReference type="PANTHER" id="PTHR13140">
    <property type="entry name" value="MYOSIN"/>
    <property type="match status" value="1"/>
</dbReference>